<evidence type="ECO:0000313" key="1">
    <source>
        <dbReference type="EMBL" id="PHZ16437.1"/>
    </source>
</evidence>
<organism evidence="1 2">
    <name type="scientific">Rhizopus microsporus ATCC 52813</name>
    <dbReference type="NCBI Taxonomy" id="1340429"/>
    <lineage>
        <taxon>Eukaryota</taxon>
        <taxon>Fungi</taxon>
        <taxon>Fungi incertae sedis</taxon>
        <taxon>Mucoromycota</taxon>
        <taxon>Mucoromycotina</taxon>
        <taxon>Mucoromycetes</taxon>
        <taxon>Mucorales</taxon>
        <taxon>Mucorineae</taxon>
        <taxon>Rhizopodaceae</taxon>
        <taxon>Rhizopus</taxon>
    </lineage>
</organism>
<dbReference type="Proteomes" id="UP000242254">
    <property type="component" value="Unassembled WGS sequence"/>
</dbReference>
<dbReference type="RefSeq" id="XP_023470145.1">
    <property type="nucleotide sequence ID" value="XM_023608080.1"/>
</dbReference>
<protein>
    <submittedName>
        <fullName evidence="1">Uncharacterized protein</fullName>
    </submittedName>
</protein>
<keyword evidence="2" id="KW-1185">Reference proteome</keyword>
<name>A0A2G4T603_RHIZD</name>
<dbReference type="AlphaFoldDB" id="A0A2G4T603"/>
<sequence length="102" mass="11865">MKPPLKIITVKSSIIGIGWKPQYISPLKTLVTHTFSFLKYIFIQELEHNSAFDLQDFANIDFYREVFLSLLQSYKSNKQKISSKSTVIETCIFSIALMNQWI</sequence>
<reference evidence="1 2" key="1">
    <citation type="journal article" date="2016" name="Proc. Natl. Acad. Sci. U.S.A.">
        <title>Lipid metabolic changes in an early divergent fungus govern the establishment of a mutualistic symbiosis with endobacteria.</title>
        <authorList>
            <person name="Lastovetsky O.A."/>
            <person name="Gaspar M.L."/>
            <person name="Mondo S.J."/>
            <person name="LaButti K.M."/>
            <person name="Sandor L."/>
            <person name="Grigoriev I.V."/>
            <person name="Henry S.A."/>
            <person name="Pawlowska T.E."/>
        </authorList>
    </citation>
    <scope>NUCLEOTIDE SEQUENCE [LARGE SCALE GENOMIC DNA]</scope>
    <source>
        <strain evidence="1 2">ATCC 52813</strain>
    </source>
</reference>
<gene>
    <name evidence="1" type="ORF">RHIMIDRAFT_234036</name>
</gene>
<evidence type="ECO:0000313" key="2">
    <source>
        <dbReference type="Proteomes" id="UP000242254"/>
    </source>
</evidence>
<proteinExistence type="predicted"/>
<accession>A0A2G4T603</accession>
<dbReference type="GeneID" id="35439070"/>
<dbReference type="EMBL" id="KZ303843">
    <property type="protein sequence ID" value="PHZ16437.1"/>
    <property type="molecule type" value="Genomic_DNA"/>
</dbReference>